<dbReference type="GO" id="GO:0032040">
    <property type="term" value="C:small-subunit processome"/>
    <property type="evidence" value="ECO:0007669"/>
    <property type="project" value="TreeGrafter"/>
</dbReference>
<evidence type="ECO:0000313" key="6">
    <source>
        <dbReference type="EMBL" id="KAK2182360.1"/>
    </source>
</evidence>
<dbReference type="InterPro" id="IPR015943">
    <property type="entry name" value="WD40/YVTN_repeat-like_dom_sf"/>
</dbReference>
<dbReference type="Proteomes" id="UP001209878">
    <property type="component" value="Unassembled WGS sequence"/>
</dbReference>
<dbReference type="EMBL" id="JAODUO010000357">
    <property type="protein sequence ID" value="KAK2182360.1"/>
    <property type="molecule type" value="Genomic_DNA"/>
</dbReference>
<dbReference type="InterPro" id="IPR039241">
    <property type="entry name" value="Rrp9-like"/>
</dbReference>
<evidence type="ECO:0000256" key="5">
    <source>
        <dbReference type="PROSITE-ProRule" id="PRU00221"/>
    </source>
</evidence>
<reference evidence="6" key="1">
    <citation type="journal article" date="2023" name="Mol. Biol. Evol.">
        <title>Third-Generation Sequencing Reveals the Adaptive Role of the Epigenome in Three Deep-Sea Polychaetes.</title>
        <authorList>
            <person name="Perez M."/>
            <person name="Aroh O."/>
            <person name="Sun Y."/>
            <person name="Lan Y."/>
            <person name="Juniper S.K."/>
            <person name="Young C.R."/>
            <person name="Angers B."/>
            <person name="Qian P.Y."/>
        </authorList>
    </citation>
    <scope>NUCLEOTIDE SEQUENCE</scope>
    <source>
        <strain evidence="6">R07B-5</strain>
    </source>
</reference>
<keyword evidence="2 5" id="KW-0853">WD repeat</keyword>
<dbReference type="PANTHER" id="PTHR19865">
    <property type="entry name" value="U3 SMALL NUCLEOLAR RNA INTERACTING PROTEIN 2"/>
    <property type="match status" value="1"/>
</dbReference>
<name>A0AAD9L3W7_RIDPI</name>
<evidence type="ECO:0000256" key="1">
    <source>
        <dbReference type="ARBA" id="ARBA00004123"/>
    </source>
</evidence>
<dbReference type="SUPFAM" id="SSF50978">
    <property type="entry name" value="WD40 repeat-like"/>
    <property type="match status" value="1"/>
</dbReference>
<dbReference type="InterPro" id="IPR001680">
    <property type="entry name" value="WD40_rpt"/>
</dbReference>
<dbReference type="PANTHER" id="PTHR19865:SF0">
    <property type="entry name" value="U3 SMALL NUCLEOLAR RNA-INTERACTING PROTEIN 2"/>
    <property type="match status" value="1"/>
</dbReference>
<proteinExistence type="predicted"/>
<evidence type="ECO:0000313" key="7">
    <source>
        <dbReference type="Proteomes" id="UP001209878"/>
    </source>
</evidence>
<keyword evidence="3" id="KW-0677">Repeat</keyword>
<gene>
    <name evidence="6" type="ORF">NP493_357g03027</name>
</gene>
<dbReference type="Pfam" id="PF00400">
    <property type="entry name" value="WD40"/>
    <property type="match status" value="1"/>
</dbReference>
<feature type="repeat" description="WD" evidence="5">
    <location>
        <begin position="81"/>
        <end position="122"/>
    </location>
</feature>
<protein>
    <submittedName>
        <fullName evidence="6">Uncharacterized protein</fullName>
    </submittedName>
</protein>
<dbReference type="InterPro" id="IPR036322">
    <property type="entry name" value="WD40_repeat_dom_sf"/>
</dbReference>
<dbReference type="Gene3D" id="2.130.10.10">
    <property type="entry name" value="YVTN repeat-like/Quinoprotein amine dehydrogenase"/>
    <property type="match status" value="2"/>
</dbReference>
<organism evidence="6 7">
    <name type="scientific">Ridgeia piscesae</name>
    <name type="common">Tubeworm</name>
    <dbReference type="NCBI Taxonomy" id="27915"/>
    <lineage>
        <taxon>Eukaryota</taxon>
        <taxon>Metazoa</taxon>
        <taxon>Spiralia</taxon>
        <taxon>Lophotrochozoa</taxon>
        <taxon>Annelida</taxon>
        <taxon>Polychaeta</taxon>
        <taxon>Sedentaria</taxon>
        <taxon>Canalipalpata</taxon>
        <taxon>Sabellida</taxon>
        <taxon>Siboglinidae</taxon>
        <taxon>Ridgeia</taxon>
    </lineage>
</organism>
<dbReference type="PROSITE" id="PS50294">
    <property type="entry name" value="WD_REPEATS_REGION"/>
    <property type="match status" value="1"/>
</dbReference>
<evidence type="ECO:0000256" key="3">
    <source>
        <dbReference type="ARBA" id="ARBA00022737"/>
    </source>
</evidence>
<comment type="subcellular location">
    <subcellularLocation>
        <location evidence="1">Nucleus</location>
    </subcellularLocation>
</comment>
<keyword evidence="4" id="KW-0539">Nucleus</keyword>
<dbReference type="AlphaFoldDB" id="A0AAD9L3W7"/>
<evidence type="ECO:0000256" key="2">
    <source>
        <dbReference type="ARBA" id="ARBA00022574"/>
    </source>
</evidence>
<comment type="caution">
    <text evidence="6">The sequence shown here is derived from an EMBL/GenBank/DDBJ whole genome shotgun (WGS) entry which is preliminary data.</text>
</comment>
<dbReference type="GO" id="GO:0034511">
    <property type="term" value="F:U3 snoRNA binding"/>
    <property type="evidence" value="ECO:0007669"/>
    <property type="project" value="InterPro"/>
</dbReference>
<keyword evidence="7" id="KW-1185">Reference proteome</keyword>
<accession>A0AAD9L3W7</accession>
<dbReference type="PROSITE" id="PS50082">
    <property type="entry name" value="WD_REPEATS_2"/>
    <property type="match status" value="1"/>
</dbReference>
<sequence length="366" mass="40170">MEFSRSSFTSDNSVIRHAQCIREITVPLSTADDVSTERNNQSAASAVEPIMTSDGNCIIMDKPPREILAYDIVAKCETRLTSGHRGAILCLAMMSDNKHFVSGGEDKEVHIWAFTRERLTIEKEGVVTFSDVVLKIFPHPSLKAIGVMLRGNTVLLRHLGNKEVDELNIRIQDSNVTVLTQTHQQVIYGTDRGKIYVWNYERPKDPVFALDECSRGAVRLISAMSSSNTLACWADSQAHISVWDLDTKALTTTVPVDATINYTHLSLTDNGGAVAVADEFGRVTRHRVGSPAASCTLFAFDAPLVLMTMVGSTLTAITDRGQLVALELPATCDGLLQVSSMKARDRRRLRKMHSTAMTTSLACSLL</sequence>
<dbReference type="SMART" id="SM00320">
    <property type="entry name" value="WD40"/>
    <property type="match status" value="2"/>
</dbReference>
<evidence type="ECO:0000256" key="4">
    <source>
        <dbReference type="ARBA" id="ARBA00023242"/>
    </source>
</evidence>